<evidence type="ECO:0000259" key="3">
    <source>
        <dbReference type="Pfam" id="PF13581"/>
    </source>
</evidence>
<evidence type="ECO:0000313" key="5">
    <source>
        <dbReference type="Proteomes" id="UP000754495"/>
    </source>
</evidence>
<dbReference type="InterPro" id="IPR003594">
    <property type="entry name" value="HATPase_dom"/>
</dbReference>
<reference evidence="4 5" key="1">
    <citation type="submission" date="2020-03" db="EMBL/GenBank/DDBJ databases">
        <title>Sequencing the genomes of 1000 actinobacteria strains.</title>
        <authorList>
            <person name="Klenk H.-P."/>
        </authorList>
    </citation>
    <scope>NUCLEOTIDE SEQUENCE [LARGE SCALE GENOMIC DNA]</scope>
    <source>
        <strain evidence="4 5">DSM 45668</strain>
    </source>
</reference>
<proteinExistence type="predicted"/>
<dbReference type="PANTHER" id="PTHR35526:SF3">
    <property type="entry name" value="ANTI-SIGMA-F FACTOR RSBW"/>
    <property type="match status" value="1"/>
</dbReference>
<keyword evidence="1" id="KW-0723">Serine/threonine-protein kinase</keyword>
<feature type="domain" description="Histidine kinase/HSP90-like ATPase" evidence="3">
    <location>
        <begin position="32"/>
        <end position="147"/>
    </location>
</feature>
<dbReference type="EMBL" id="JAANOU010000001">
    <property type="protein sequence ID" value="NIH81738.1"/>
    <property type="molecule type" value="Genomic_DNA"/>
</dbReference>
<evidence type="ECO:0000313" key="4">
    <source>
        <dbReference type="EMBL" id="NIH81738.1"/>
    </source>
</evidence>
<protein>
    <submittedName>
        <fullName evidence="4">Anti-sigma regulatory factor (Ser/Thr protein kinase)</fullName>
    </submittedName>
</protein>
<dbReference type="SUPFAM" id="SSF55874">
    <property type="entry name" value="ATPase domain of HSP90 chaperone/DNA topoisomerase II/histidine kinase"/>
    <property type="match status" value="1"/>
</dbReference>
<keyword evidence="1" id="KW-0808">Transferase</keyword>
<dbReference type="Gene3D" id="3.30.565.10">
    <property type="entry name" value="Histidine kinase-like ATPase, C-terminal domain"/>
    <property type="match status" value="1"/>
</dbReference>
<feature type="region of interest" description="Disordered" evidence="2">
    <location>
        <begin position="1"/>
        <end position="21"/>
    </location>
</feature>
<gene>
    <name evidence="4" type="ORF">FHX46_004268</name>
</gene>
<dbReference type="PANTHER" id="PTHR35526">
    <property type="entry name" value="ANTI-SIGMA-F FACTOR RSBW-RELATED"/>
    <property type="match status" value="1"/>
</dbReference>
<dbReference type="InterPro" id="IPR036890">
    <property type="entry name" value="HATPase_C_sf"/>
</dbReference>
<dbReference type="InterPro" id="IPR050267">
    <property type="entry name" value="Anti-sigma-factor_SerPK"/>
</dbReference>
<dbReference type="Pfam" id="PF13581">
    <property type="entry name" value="HATPase_c_2"/>
    <property type="match status" value="1"/>
</dbReference>
<evidence type="ECO:0000256" key="1">
    <source>
        <dbReference type="ARBA" id="ARBA00022527"/>
    </source>
</evidence>
<comment type="caution">
    <text evidence="4">The sequence shown here is derived from an EMBL/GenBank/DDBJ whole genome shotgun (WGS) entry which is preliminary data.</text>
</comment>
<keyword evidence="5" id="KW-1185">Reference proteome</keyword>
<sequence length="160" mass="17450">MDHLSVLERGPPMDTTPSPSGCTETSLHCRWPASPWNVTALRDELVRWAQDLDLPGHLAHAIGLAGYEALTNSATHAYPEGTDGPVELHASRDHDLIAVTVLDRGRWRPPPPGRSMFDGHGLRLIRGLAGHVEVMATEEGTTVSMTWQLPHDRGDARSIA</sequence>
<keyword evidence="1" id="KW-0418">Kinase</keyword>
<dbReference type="Proteomes" id="UP000754495">
    <property type="component" value="Unassembled WGS sequence"/>
</dbReference>
<organism evidence="4 5">
    <name type="scientific">Amycolatopsis viridis</name>
    <dbReference type="NCBI Taxonomy" id="185678"/>
    <lineage>
        <taxon>Bacteria</taxon>
        <taxon>Bacillati</taxon>
        <taxon>Actinomycetota</taxon>
        <taxon>Actinomycetes</taxon>
        <taxon>Pseudonocardiales</taxon>
        <taxon>Pseudonocardiaceae</taxon>
        <taxon>Amycolatopsis</taxon>
    </lineage>
</organism>
<dbReference type="CDD" id="cd16936">
    <property type="entry name" value="HATPase_RsbW-like"/>
    <property type="match status" value="1"/>
</dbReference>
<name>A0ABX0SXN4_9PSEU</name>
<evidence type="ECO:0000256" key="2">
    <source>
        <dbReference type="SAM" id="MobiDB-lite"/>
    </source>
</evidence>
<accession>A0ABX0SXN4</accession>
<dbReference type="RefSeq" id="WP_243871321.1">
    <property type="nucleotide sequence ID" value="NZ_JAANOU010000001.1"/>
</dbReference>